<evidence type="ECO:0000313" key="2">
    <source>
        <dbReference type="EMBL" id="RGS43110.1"/>
    </source>
</evidence>
<evidence type="ECO:0000313" key="3">
    <source>
        <dbReference type="Proteomes" id="UP000283295"/>
    </source>
</evidence>
<protein>
    <submittedName>
        <fullName evidence="2">DNA-deoxyinosine glycosylase</fullName>
        <ecNumber evidence="2">3.2.2.15</ecNumber>
    </submittedName>
</protein>
<dbReference type="InterPro" id="IPR036895">
    <property type="entry name" value="Uracil-DNA_glycosylase-like_sf"/>
</dbReference>
<dbReference type="Proteomes" id="UP000283295">
    <property type="component" value="Unassembled WGS sequence"/>
</dbReference>
<dbReference type="InterPro" id="IPR005122">
    <property type="entry name" value="Uracil-DNA_glycosylase-like"/>
</dbReference>
<dbReference type="NCBIfam" id="TIGR04274">
    <property type="entry name" value="hypoxanDNAglyco"/>
    <property type="match status" value="1"/>
</dbReference>
<dbReference type="CDD" id="cd10032">
    <property type="entry name" value="UDG-F6_HDG"/>
    <property type="match status" value="1"/>
</dbReference>
<dbReference type="AlphaFoldDB" id="A0A3R5WLP8"/>
<dbReference type="GO" id="GO:0033958">
    <property type="term" value="F:DNA-deoxyinosine glycosylase activity"/>
    <property type="evidence" value="ECO:0007669"/>
    <property type="project" value="UniProtKB-EC"/>
</dbReference>
<proteinExistence type="predicted"/>
<feature type="domain" description="Uracil-DNA glycosylase-like" evidence="1">
    <location>
        <begin position="27"/>
        <end position="163"/>
    </location>
</feature>
<dbReference type="EMBL" id="QRVK01000010">
    <property type="protein sequence ID" value="RGS43110.1"/>
    <property type="molecule type" value="Genomic_DNA"/>
</dbReference>
<dbReference type="Gene3D" id="3.40.470.10">
    <property type="entry name" value="Uracil-DNA glycosylase-like domain"/>
    <property type="match status" value="1"/>
</dbReference>
<comment type="caution">
    <text evidence="2">The sequence shown here is derived from an EMBL/GenBank/DDBJ whole genome shotgun (WGS) entry which is preliminary data.</text>
</comment>
<accession>A0A3R5WLP8</accession>
<evidence type="ECO:0000259" key="1">
    <source>
        <dbReference type="Pfam" id="PF03167"/>
    </source>
</evidence>
<keyword evidence="2" id="KW-0378">Hydrolase</keyword>
<dbReference type="SUPFAM" id="SSF52141">
    <property type="entry name" value="Uracil-DNA glycosylase-like"/>
    <property type="match status" value="1"/>
</dbReference>
<organism evidence="2 3">
    <name type="scientific">Coprococcus eutactus</name>
    <dbReference type="NCBI Taxonomy" id="33043"/>
    <lineage>
        <taxon>Bacteria</taxon>
        <taxon>Bacillati</taxon>
        <taxon>Bacillota</taxon>
        <taxon>Clostridia</taxon>
        <taxon>Lachnospirales</taxon>
        <taxon>Lachnospiraceae</taxon>
        <taxon>Coprococcus</taxon>
    </lineage>
</organism>
<dbReference type="Pfam" id="PF03167">
    <property type="entry name" value="UDG"/>
    <property type="match status" value="1"/>
</dbReference>
<gene>
    <name evidence="2" type="ORF">DWX94_05770</name>
</gene>
<keyword evidence="2" id="KW-0326">Glycosidase</keyword>
<dbReference type="EC" id="3.2.2.15" evidence="2"/>
<dbReference type="OrthoDB" id="9799921at2"/>
<reference evidence="2 3" key="1">
    <citation type="submission" date="2018-08" db="EMBL/GenBank/DDBJ databases">
        <title>A genome reference for cultivated species of the human gut microbiota.</title>
        <authorList>
            <person name="Zou Y."/>
            <person name="Xue W."/>
            <person name="Luo G."/>
        </authorList>
    </citation>
    <scope>NUCLEOTIDE SEQUENCE [LARGE SCALE GENOMIC DNA]</scope>
    <source>
        <strain evidence="2 3">AF22-21</strain>
    </source>
</reference>
<name>A0A3R5WLP8_9FIRM</name>
<sequence>MFDKGGRIMGSQNTKSQKYEHIVHPFPPLYDDDSEILILGSLPSVKSREQMFFYGHPQNRFWKVMSRVLGEELPTTIDEKKIMLHAHHIALWDTIYSCDIIGSSDSSIKNVIPTDLGKIISSSKVTKVICNGKTSGKYFSKYQQKELDIEPVILPSTSPANAAFSVDKLVEIWGTVIPDSCKSLETFQKTGGKSPI</sequence>
<dbReference type="InterPro" id="IPR026353">
    <property type="entry name" value="Hypoxan-DNA_Glyclase"/>
</dbReference>